<comment type="similarity">
    <text evidence="1">Belongs to the ANT/ATPSC lysine N-methyltransferase family.</text>
</comment>
<keyword evidence="2" id="KW-0489">Methyltransferase</keyword>
<evidence type="ECO:0000313" key="5">
    <source>
        <dbReference type="EMBL" id="KAL2092064.1"/>
    </source>
</evidence>
<dbReference type="SUPFAM" id="SSF53335">
    <property type="entry name" value="S-adenosyl-L-methionine-dependent methyltransferases"/>
    <property type="match status" value="1"/>
</dbReference>
<dbReference type="PANTHER" id="PTHR13610:SF18">
    <property type="entry name" value="SI:DKEY-190G11.3"/>
    <property type="match status" value="1"/>
</dbReference>
<reference evidence="5 6" key="1">
    <citation type="submission" date="2024-09" db="EMBL/GenBank/DDBJ databases">
        <title>A chromosome-level genome assembly of Gray's grenadier anchovy, Coilia grayii.</title>
        <authorList>
            <person name="Fu Z."/>
        </authorList>
    </citation>
    <scope>NUCLEOTIDE SEQUENCE [LARGE SCALE GENOMIC DNA]</scope>
    <source>
        <strain evidence="5">G4</strain>
        <tissue evidence="5">Muscle</tissue>
    </source>
</reference>
<protein>
    <submittedName>
        <fullName evidence="5">Uncharacterized protein</fullName>
    </submittedName>
</protein>
<name>A0ABD1JYU6_9TELE</name>
<dbReference type="PANTHER" id="PTHR13610">
    <property type="entry name" value="METHYLTRANSFERASE DOMAIN-CONTAINING PROTEIN"/>
    <property type="match status" value="1"/>
</dbReference>
<dbReference type="InterPro" id="IPR026170">
    <property type="entry name" value="FAM173A/B"/>
</dbReference>
<dbReference type="AlphaFoldDB" id="A0ABD1JYU6"/>
<dbReference type="GO" id="GO:0032259">
    <property type="term" value="P:methylation"/>
    <property type="evidence" value="ECO:0007669"/>
    <property type="project" value="UniProtKB-KW"/>
</dbReference>
<keyword evidence="3" id="KW-0808">Transferase</keyword>
<dbReference type="Proteomes" id="UP001591681">
    <property type="component" value="Unassembled WGS sequence"/>
</dbReference>
<organism evidence="5 6">
    <name type="scientific">Coilia grayii</name>
    <name type="common">Gray's grenadier anchovy</name>
    <dbReference type="NCBI Taxonomy" id="363190"/>
    <lineage>
        <taxon>Eukaryota</taxon>
        <taxon>Metazoa</taxon>
        <taxon>Chordata</taxon>
        <taxon>Craniata</taxon>
        <taxon>Vertebrata</taxon>
        <taxon>Euteleostomi</taxon>
        <taxon>Actinopterygii</taxon>
        <taxon>Neopterygii</taxon>
        <taxon>Teleostei</taxon>
        <taxon>Clupei</taxon>
        <taxon>Clupeiformes</taxon>
        <taxon>Clupeoidei</taxon>
        <taxon>Engraulidae</taxon>
        <taxon>Coilinae</taxon>
        <taxon>Coilia</taxon>
    </lineage>
</organism>
<accession>A0ABD1JYU6</accession>
<evidence type="ECO:0000313" key="6">
    <source>
        <dbReference type="Proteomes" id="UP001591681"/>
    </source>
</evidence>
<dbReference type="GO" id="GO:0016279">
    <property type="term" value="F:protein-lysine N-methyltransferase activity"/>
    <property type="evidence" value="ECO:0007669"/>
    <property type="project" value="UniProtKB-ARBA"/>
</dbReference>
<evidence type="ECO:0000256" key="1">
    <source>
        <dbReference type="ARBA" id="ARBA00010633"/>
    </source>
</evidence>
<keyword evidence="4" id="KW-0949">S-adenosyl-L-methionine</keyword>
<evidence type="ECO:0000256" key="2">
    <source>
        <dbReference type="ARBA" id="ARBA00022603"/>
    </source>
</evidence>
<proteinExistence type="inferred from homology"/>
<dbReference type="EMBL" id="JBHFQA010000010">
    <property type="protein sequence ID" value="KAL2092064.1"/>
    <property type="molecule type" value="Genomic_DNA"/>
</dbReference>
<evidence type="ECO:0000256" key="3">
    <source>
        <dbReference type="ARBA" id="ARBA00022679"/>
    </source>
</evidence>
<sequence length="222" mass="24648">MDDDIEVILQDRRAGLPQQHLDNPTFTACTGALLLGIYRLWTVFALPGFRKVPVNLKVPYLPSSKTQTQNVMKVLRGRRGCLADLGSGNGRLVFAAASAGLRCTGFEINSILTASARTRAWWRGLPACSVSFVSRDFWKTDLSDFNNVTVFLAPGVMDVLGEKLLRELHDEARVIACRFPFPGWPCSTSEGQGLDQVWAYDMRVVRDHLLQAPTLLPKAQTQ</sequence>
<keyword evidence="6" id="KW-1185">Reference proteome</keyword>
<comment type="caution">
    <text evidence="5">The sequence shown here is derived from an EMBL/GenBank/DDBJ whole genome shotgun (WGS) entry which is preliminary data.</text>
</comment>
<gene>
    <name evidence="5" type="ORF">ACEWY4_011862</name>
</gene>
<evidence type="ECO:0000256" key="4">
    <source>
        <dbReference type="ARBA" id="ARBA00022691"/>
    </source>
</evidence>
<dbReference type="Gene3D" id="3.40.50.150">
    <property type="entry name" value="Vaccinia Virus protein VP39"/>
    <property type="match status" value="1"/>
</dbReference>
<dbReference type="InterPro" id="IPR029063">
    <property type="entry name" value="SAM-dependent_MTases_sf"/>
</dbReference>